<feature type="signal peptide" evidence="1">
    <location>
        <begin position="1"/>
        <end position="17"/>
    </location>
</feature>
<keyword evidence="1" id="KW-0732">Signal</keyword>
<dbReference type="AlphaFoldDB" id="A0A6B0UVU4"/>
<sequence>MCFLGLLEFGCVQVGGALQLSQFLCTRSDEREHCMTPPRMLYSRCRRARRALPWLPDGGDYPEAHARAPHSGIRGSWGQCGARGAHFCDLNLPFLPCVVCCPRFPVLVCIFNVRALDWAIVRVDGDCSEDVLPPLGLSLTSSGP</sequence>
<protein>
    <submittedName>
        <fullName evidence="2">Putative secreted protein</fullName>
    </submittedName>
</protein>
<proteinExistence type="predicted"/>
<dbReference type="EMBL" id="GIFC01011275">
    <property type="protein sequence ID" value="MXU93358.1"/>
    <property type="molecule type" value="Transcribed_RNA"/>
</dbReference>
<evidence type="ECO:0000313" key="2">
    <source>
        <dbReference type="EMBL" id="MXU93358.1"/>
    </source>
</evidence>
<accession>A0A6B0UVU4</accession>
<evidence type="ECO:0000256" key="1">
    <source>
        <dbReference type="SAM" id="SignalP"/>
    </source>
</evidence>
<feature type="chain" id="PRO_5025593205" evidence="1">
    <location>
        <begin position="18"/>
        <end position="144"/>
    </location>
</feature>
<reference evidence="2" key="1">
    <citation type="submission" date="2019-12" db="EMBL/GenBank/DDBJ databases">
        <title>An insight into the sialome of adult female Ixodes ricinus ticks feeding for 6 days.</title>
        <authorList>
            <person name="Perner J."/>
            <person name="Ribeiro J.M.C."/>
        </authorList>
    </citation>
    <scope>NUCLEOTIDE SEQUENCE</scope>
    <source>
        <strain evidence="2">Semi-engorged</strain>
        <tissue evidence="2">Salivary glands</tissue>
    </source>
</reference>
<name>A0A6B0UVU4_IXORI</name>
<organism evidence="2">
    <name type="scientific">Ixodes ricinus</name>
    <name type="common">Common tick</name>
    <name type="synonym">Acarus ricinus</name>
    <dbReference type="NCBI Taxonomy" id="34613"/>
    <lineage>
        <taxon>Eukaryota</taxon>
        <taxon>Metazoa</taxon>
        <taxon>Ecdysozoa</taxon>
        <taxon>Arthropoda</taxon>
        <taxon>Chelicerata</taxon>
        <taxon>Arachnida</taxon>
        <taxon>Acari</taxon>
        <taxon>Parasitiformes</taxon>
        <taxon>Ixodida</taxon>
        <taxon>Ixodoidea</taxon>
        <taxon>Ixodidae</taxon>
        <taxon>Ixodinae</taxon>
        <taxon>Ixodes</taxon>
    </lineage>
</organism>